<accession>A0A2R6Y4P5</accession>
<comment type="caution">
    <text evidence="9">The sequence shown here is derived from an EMBL/GenBank/DDBJ whole genome shotgun (WGS) entry which is preliminary data.</text>
</comment>
<reference evidence="10" key="1">
    <citation type="journal article" date="2018" name="Sci. Rep.">
        <title>Lignite coal burning seam in the remote Altai Mountains harbors a hydrogen-driven thermophilic microbial community.</title>
        <authorList>
            <person name="Kadnikov V.V."/>
            <person name="Mardanov A.V."/>
            <person name="Ivasenko D.A."/>
            <person name="Antsiferov D.V."/>
            <person name="Beletsky A.V."/>
            <person name="Karnachuk O.V."/>
            <person name="Ravin N.V."/>
        </authorList>
    </citation>
    <scope>NUCLEOTIDE SEQUENCE [LARGE SCALE GENOMIC DNA]</scope>
</reference>
<evidence type="ECO:0000256" key="3">
    <source>
        <dbReference type="ARBA" id="ARBA00022801"/>
    </source>
</evidence>
<comment type="similarity">
    <text evidence="6">Belongs to the peptidase M3 family.</text>
</comment>
<organism evidence="9 10">
    <name type="scientific">Candidatus Carbonibacillus altaicus</name>
    <dbReference type="NCBI Taxonomy" id="2163959"/>
    <lineage>
        <taxon>Bacteria</taxon>
        <taxon>Bacillati</taxon>
        <taxon>Bacillota</taxon>
        <taxon>Bacilli</taxon>
        <taxon>Bacillales</taxon>
        <taxon>Candidatus Carbonibacillus</taxon>
    </lineage>
</organism>
<protein>
    <submittedName>
        <fullName evidence="9">Oligoendopeptidase F</fullName>
    </submittedName>
</protein>
<evidence type="ECO:0000256" key="2">
    <source>
        <dbReference type="ARBA" id="ARBA00022723"/>
    </source>
</evidence>
<evidence type="ECO:0000256" key="1">
    <source>
        <dbReference type="ARBA" id="ARBA00022670"/>
    </source>
</evidence>
<dbReference type="Pfam" id="PF01432">
    <property type="entry name" value="Peptidase_M3"/>
    <property type="match status" value="1"/>
</dbReference>
<evidence type="ECO:0000259" key="7">
    <source>
        <dbReference type="Pfam" id="PF01432"/>
    </source>
</evidence>
<name>A0A2R6Y4P5_9BACL</name>
<sequence>MKNKNSCKKYFDDLKKTLALPLSVFYDSDSCKERSNDAKEKKREGKAMSYQPNWNLDVIFPGGSHSPELQAWLTKLEQDLNDFAMKTGAPLPAVEEARLEAVKERLHTYQELTKRLREAGAYVSCLVAQNVKDEAAVIRQSTVRRLSSMLQARAIELEETLVELPESSFERLLTWAEEKGFAGPLREWREKAREKMDPSLEKLASALSVDGYHGWGEMYNSIVGRLSVTVHVDGQKKTLSVGQASNLLAHPSRAVRQEAFLALENAWNEVADLNARVLGHLSGFRLALYEKRGWTDVLFEPLRINRMQRETLDAMWDAVAAGKERLVQYLNHKAKLLGLEKLSIYDVDAPLSEQTETIPYDEGARLIIEQFRAFDPELSMFAQRAFEERWIEAEDRSGKRPGGFCTSFPIKGQSRIFMTYQGTMDNVSTLAHELGHAYHQHVMNDLPHLSQQYAMNVAETASTFAEQIVNGALIDRADAKARAVLIDQKLSRAVAFFMNIHARFLFETRFYEERKKGMLSVQELRELMTQAQKEAYLDALDTYHADFWQSKLHFYITSPPFYNFPYTFGFLFSTGLYARAKAEGPSFAKRYVALLRDTGRMDTETLAKHHLGVDLKTRAFWDEAVREATAEVDEWLRLTPGDIEKTQAL</sequence>
<dbReference type="GO" id="GO:0004222">
    <property type="term" value="F:metalloendopeptidase activity"/>
    <property type="evidence" value="ECO:0007669"/>
    <property type="project" value="InterPro"/>
</dbReference>
<dbReference type="Pfam" id="PF08439">
    <property type="entry name" value="Peptidase_M3_N"/>
    <property type="match status" value="1"/>
</dbReference>
<dbReference type="InterPro" id="IPR034006">
    <property type="entry name" value="M3B_PepF_2"/>
</dbReference>
<comment type="cofactor">
    <cofactor evidence="6">
        <name>Zn(2+)</name>
        <dbReference type="ChEBI" id="CHEBI:29105"/>
    </cofactor>
    <text evidence="6">Binds 1 zinc ion.</text>
</comment>
<evidence type="ECO:0000256" key="5">
    <source>
        <dbReference type="ARBA" id="ARBA00023049"/>
    </source>
</evidence>
<feature type="domain" description="Peptidase M3A/M3B catalytic" evidence="7">
    <location>
        <begin position="248"/>
        <end position="620"/>
    </location>
</feature>
<keyword evidence="3 6" id="KW-0378">Hydrolase</keyword>
<dbReference type="PANTHER" id="PTHR34217">
    <property type="entry name" value="METAL-DEPENDENT CARBOXYPEPTIDASE"/>
    <property type="match status" value="1"/>
</dbReference>
<dbReference type="GO" id="GO:0006508">
    <property type="term" value="P:proteolysis"/>
    <property type="evidence" value="ECO:0007669"/>
    <property type="project" value="UniProtKB-KW"/>
</dbReference>
<evidence type="ECO:0000313" key="9">
    <source>
        <dbReference type="EMBL" id="PTQ57622.1"/>
    </source>
</evidence>
<dbReference type="SUPFAM" id="SSF55486">
    <property type="entry name" value="Metalloproteases ('zincins'), catalytic domain"/>
    <property type="match status" value="1"/>
</dbReference>
<dbReference type="NCBIfam" id="TIGR02290">
    <property type="entry name" value="M3_fam_3"/>
    <property type="match status" value="1"/>
</dbReference>
<keyword evidence="1 6" id="KW-0645">Protease</keyword>
<dbReference type="InterPro" id="IPR011977">
    <property type="entry name" value="Pept_M3B_clade3"/>
</dbReference>
<dbReference type="GO" id="GO:0004181">
    <property type="term" value="F:metallocarboxypeptidase activity"/>
    <property type="evidence" value="ECO:0007669"/>
    <property type="project" value="InterPro"/>
</dbReference>
<feature type="domain" description="Oligopeptidase F N-terminal" evidence="8">
    <location>
        <begin position="161"/>
        <end position="226"/>
    </location>
</feature>
<dbReference type="InterPro" id="IPR001333">
    <property type="entry name" value="Peptidase_M32_Taq"/>
</dbReference>
<dbReference type="InterPro" id="IPR001567">
    <property type="entry name" value="Pept_M3A_M3B_dom"/>
</dbReference>
<keyword evidence="4 6" id="KW-0862">Zinc</keyword>
<dbReference type="PANTHER" id="PTHR34217:SF1">
    <property type="entry name" value="CARBOXYPEPTIDASE 1"/>
    <property type="match status" value="1"/>
</dbReference>
<evidence type="ECO:0000256" key="6">
    <source>
        <dbReference type="RuleBase" id="RU003435"/>
    </source>
</evidence>
<dbReference type="GO" id="GO:0046872">
    <property type="term" value="F:metal ion binding"/>
    <property type="evidence" value="ECO:0007669"/>
    <property type="project" value="UniProtKB-UniRule"/>
</dbReference>
<proteinExistence type="inferred from homology"/>
<dbReference type="AlphaFoldDB" id="A0A2R6Y4P5"/>
<dbReference type="Proteomes" id="UP000244338">
    <property type="component" value="Unassembled WGS sequence"/>
</dbReference>
<dbReference type="EMBL" id="PEBX01000004">
    <property type="protein sequence ID" value="PTQ57622.1"/>
    <property type="molecule type" value="Genomic_DNA"/>
</dbReference>
<keyword evidence="5 6" id="KW-0482">Metalloprotease</keyword>
<evidence type="ECO:0000256" key="4">
    <source>
        <dbReference type="ARBA" id="ARBA00022833"/>
    </source>
</evidence>
<keyword evidence="2 6" id="KW-0479">Metal-binding</keyword>
<evidence type="ECO:0000313" key="10">
    <source>
        <dbReference type="Proteomes" id="UP000244338"/>
    </source>
</evidence>
<dbReference type="CDD" id="cd09607">
    <property type="entry name" value="M3B_PepF"/>
    <property type="match status" value="1"/>
</dbReference>
<gene>
    <name evidence="9" type="ORF">BSOLF_1166</name>
</gene>
<dbReference type="InterPro" id="IPR013647">
    <property type="entry name" value="OligopepF_N_dom"/>
</dbReference>
<evidence type="ECO:0000259" key="8">
    <source>
        <dbReference type="Pfam" id="PF08439"/>
    </source>
</evidence>
<dbReference type="Gene3D" id="1.10.1370.30">
    <property type="match status" value="1"/>
</dbReference>